<accession>A0A0C2X7D0</accession>
<feature type="coiled-coil region" evidence="4">
    <location>
        <begin position="70"/>
        <end position="97"/>
    </location>
</feature>
<dbReference type="Pfam" id="PF04082">
    <property type="entry name" value="Fungal_trans"/>
    <property type="match status" value="1"/>
</dbReference>
<dbReference type="Gene3D" id="4.10.240.10">
    <property type="entry name" value="Zn(2)-C6 fungal-type DNA-binding domain"/>
    <property type="match status" value="1"/>
</dbReference>
<protein>
    <recommendedName>
        <fullName evidence="5">Zn(2)-C6 fungal-type domain-containing protein</fullName>
    </recommendedName>
</protein>
<evidence type="ECO:0000256" key="1">
    <source>
        <dbReference type="ARBA" id="ARBA00004123"/>
    </source>
</evidence>
<dbReference type="SMART" id="SM00066">
    <property type="entry name" value="GAL4"/>
    <property type="match status" value="1"/>
</dbReference>
<dbReference type="GO" id="GO:0000981">
    <property type="term" value="F:DNA-binding transcription factor activity, RNA polymerase II-specific"/>
    <property type="evidence" value="ECO:0007669"/>
    <property type="project" value="InterPro"/>
</dbReference>
<dbReference type="Proteomes" id="UP000054097">
    <property type="component" value="Unassembled WGS sequence"/>
</dbReference>
<evidence type="ECO:0000256" key="4">
    <source>
        <dbReference type="SAM" id="Coils"/>
    </source>
</evidence>
<dbReference type="PANTHER" id="PTHR31001">
    <property type="entry name" value="UNCHARACTERIZED TRANSCRIPTIONAL REGULATORY PROTEIN"/>
    <property type="match status" value="1"/>
</dbReference>
<dbReference type="EMBL" id="KN824277">
    <property type="protein sequence ID" value="KIM33973.1"/>
    <property type="molecule type" value="Genomic_DNA"/>
</dbReference>
<dbReference type="Pfam" id="PF00172">
    <property type="entry name" value="Zn_clus"/>
    <property type="match status" value="1"/>
</dbReference>
<organism evidence="6 7">
    <name type="scientific">Serendipita vermifera MAFF 305830</name>
    <dbReference type="NCBI Taxonomy" id="933852"/>
    <lineage>
        <taxon>Eukaryota</taxon>
        <taxon>Fungi</taxon>
        <taxon>Dikarya</taxon>
        <taxon>Basidiomycota</taxon>
        <taxon>Agaricomycotina</taxon>
        <taxon>Agaricomycetes</taxon>
        <taxon>Sebacinales</taxon>
        <taxon>Serendipitaceae</taxon>
        <taxon>Serendipita</taxon>
    </lineage>
</organism>
<gene>
    <name evidence="6" type="ORF">M408DRAFT_88636</name>
</gene>
<dbReference type="STRING" id="933852.A0A0C2X7D0"/>
<evidence type="ECO:0000313" key="6">
    <source>
        <dbReference type="EMBL" id="KIM33973.1"/>
    </source>
</evidence>
<dbReference type="CDD" id="cd12148">
    <property type="entry name" value="fungal_TF_MHR"/>
    <property type="match status" value="1"/>
</dbReference>
<dbReference type="PANTHER" id="PTHR31001:SF56">
    <property type="entry name" value="ZN(2)-C6 FUNGAL-TYPE DOMAIN-CONTAINING PROTEIN"/>
    <property type="match status" value="1"/>
</dbReference>
<evidence type="ECO:0000256" key="2">
    <source>
        <dbReference type="ARBA" id="ARBA00022723"/>
    </source>
</evidence>
<dbReference type="AlphaFoldDB" id="A0A0C2X7D0"/>
<keyword evidence="2" id="KW-0479">Metal-binding</keyword>
<dbReference type="InterPro" id="IPR050613">
    <property type="entry name" value="Sec_Metabolite_Reg"/>
</dbReference>
<keyword evidence="3" id="KW-0539">Nucleus</keyword>
<dbReference type="GO" id="GO:0005634">
    <property type="term" value="C:nucleus"/>
    <property type="evidence" value="ECO:0007669"/>
    <property type="project" value="UniProtKB-SubCell"/>
</dbReference>
<dbReference type="InterPro" id="IPR036864">
    <property type="entry name" value="Zn2-C6_fun-type_DNA-bd_sf"/>
</dbReference>
<dbReference type="GO" id="GO:0008270">
    <property type="term" value="F:zinc ion binding"/>
    <property type="evidence" value="ECO:0007669"/>
    <property type="project" value="InterPro"/>
</dbReference>
<dbReference type="PROSITE" id="PS00463">
    <property type="entry name" value="ZN2_CY6_FUNGAL_1"/>
    <property type="match status" value="1"/>
</dbReference>
<dbReference type="CDD" id="cd00067">
    <property type="entry name" value="GAL4"/>
    <property type="match status" value="1"/>
</dbReference>
<reference evidence="7" key="2">
    <citation type="submission" date="2015-01" db="EMBL/GenBank/DDBJ databases">
        <title>Evolutionary Origins and Diversification of the Mycorrhizal Mutualists.</title>
        <authorList>
            <consortium name="DOE Joint Genome Institute"/>
            <consortium name="Mycorrhizal Genomics Consortium"/>
            <person name="Kohler A."/>
            <person name="Kuo A."/>
            <person name="Nagy L.G."/>
            <person name="Floudas D."/>
            <person name="Copeland A."/>
            <person name="Barry K.W."/>
            <person name="Cichocki N."/>
            <person name="Veneault-Fourrey C."/>
            <person name="LaButti K."/>
            <person name="Lindquist E.A."/>
            <person name="Lipzen A."/>
            <person name="Lundell T."/>
            <person name="Morin E."/>
            <person name="Murat C."/>
            <person name="Riley R."/>
            <person name="Ohm R."/>
            <person name="Sun H."/>
            <person name="Tunlid A."/>
            <person name="Henrissat B."/>
            <person name="Grigoriev I.V."/>
            <person name="Hibbett D.S."/>
            <person name="Martin F."/>
        </authorList>
    </citation>
    <scope>NUCLEOTIDE SEQUENCE [LARGE SCALE GENOMIC DNA]</scope>
    <source>
        <strain evidence="7">MAFF 305830</strain>
    </source>
</reference>
<dbReference type="SUPFAM" id="SSF57701">
    <property type="entry name" value="Zn2/Cys6 DNA-binding domain"/>
    <property type="match status" value="1"/>
</dbReference>
<evidence type="ECO:0000313" key="7">
    <source>
        <dbReference type="Proteomes" id="UP000054097"/>
    </source>
</evidence>
<proteinExistence type="predicted"/>
<keyword evidence="7" id="KW-1185">Reference proteome</keyword>
<reference evidence="6 7" key="1">
    <citation type="submission" date="2014-04" db="EMBL/GenBank/DDBJ databases">
        <authorList>
            <consortium name="DOE Joint Genome Institute"/>
            <person name="Kuo A."/>
            <person name="Zuccaro A."/>
            <person name="Kohler A."/>
            <person name="Nagy L.G."/>
            <person name="Floudas D."/>
            <person name="Copeland A."/>
            <person name="Barry K.W."/>
            <person name="Cichocki N."/>
            <person name="Veneault-Fourrey C."/>
            <person name="LaButti K."/>
            <person name="Lindquist E.A."/>
            <person name="Lipzen A."/>
            <person name="Lundell T."/>
            <person name="Morin E."/>
            <person name="Murat C."/>
            <person name="Sun H."/>
            <person name="Tunlid A."/>
            <person name="Henrissat B."/>
            <person name="Grigoriev I.V."/>
            <person name="Hibbett D.S."/>
            <person name="Martin F."/>
            <person name="Nordberg H.P."/>
            <person name="Cantor M.N."/>
            <person name="Hua S.X."/>
        </authorList>
    </citation>
    <scope>NUCLEOTIDE SEQUENCE [LARGE SCALE GENOMIC DNA]</scope>
    <source>
        <strain evidence="6 7">MAFF 305830</strain>
    </source>
</reference>
<evidence type="ECO:0000256" key="3">
    <source>
        <dbReference type="ARBA" id="ARBA00023242"/>
    </source>
</evidence>
<dbReference type="InterPro" id="IPR001138">
    <property type="entry name" value="Zn2Cys6_DnaBD"/>
</dbReference>
<dbReference type="InterPro" id="IPR007219">
    <property type="entry name" value="XnlR_reg_dom"/>
</dbReference>
<evidence type="ECO:0000259" key="5">
    <source>
        <dbReference type="PROSITE" id="PS50048"/>
    </source>
</evidence>
<dbReference type="PROSITE" id="PS50048">
    <property type="entry name" value="ZN2_CY6_FUNGAL_2"/>
    <property type="match status" value="1"/>
</dbReference>
<dbReference type="HOGENOM" id="CLU_007340_4_1_1"/>
<dbReference type="OrthoDB" id="424974at2759"/>
<dbReference type="GO" id="GO:0003677">
    <property type="term" value="F:DNA binding"/>
    <property type="evidence" value="ECO:0007669"/>
    <property type="project" value="InterPro"/>
</dbReference>
<keyword evidence="4" id="KW-0175">Coiled coil</keyword>
<feature type="domain" description="Zn(2)-C6 fungal-type" evidence="5">
    <location>
        <begin position="22"/>
        <end position="51"/>
    </location>
</feature>
<dbReference type="GO" id="GO:0006351">
    <property type="term" value="P:DNA-templated transcription"/>
    <property type="evidence" value="ECO:0007669"/>
    <property type="project" value="InterPro"/>
</dbReference>
<dbReference type="SMART" id="SM00906">
    <property type="entry name" value="Fungal_trans"/>
    <property type="match status" value="1"/>
</dbReference>
<comment type="subcellular location">
    <subcellularLocation>
        <location evidence="1">Nucleus</location>
    </subcellularLocation>
</comment>
<sequence length="750" mass="83869">MSLVDSENPAPVIRKRNRKIQSCAECRRLKLRCDRGNPCSACVRRGLQNICPTGTVSGSWKGNRTILASTEELHERNEKLSTRIRELEDALDALQASISDQPHPLLSEELRLLKLPLGLAAGNPENAEGESLAKDEDEEQELVDTFGTLHISTDGSGLFYGTSAPSEMLMHDYERPLAPVEDELPINILLLANQFPFNTVSAGSTYLLAQMRALLPPLKDAWHLCELYFNNAAWLYRPFSQPDFVREIITPIYEKGGTSPVSGAHLSLLYITMAIAKMVDFETPAYSPTARQYQLLARACLATSNVLVDTPLVAVYAIFSLCYYLQFTDEKEAMAESLVFQGVLIKMMQSMGLHRDPEKFKLSEEANQRRRRIFWEIYIYDRWMSVMVGRPPGDPKGYHQTKLEIAQEYLRPFHEEVLSGSQRPKYKRVLQLDSDMRTRCVYPSELLVPGLDGPVNPDQPPLTLAQSMQRYALYIVREVLPFYLHRGYFAHALGGDKDPLESTFAPSVLATYRSARGIMACVGHAFMTQREAVLRLSWFWSHAASSAVVFAALVAFAPGSLLAEPALSELDNACKLFEQATSNRRVARFMPTIQKMQISAHSAFSRWRTGQTEGGMVRDLEEISIMAGATHLICKATQTPIFTSGIVKSSVPRPVEYCLDAAGRAMQFQGAHDSLMELYASLQRMDQIPISDLASENFQVDRMQGELYPEGQQLAPPVEDFFAHETGEGAQNSGSALDWAQLMEQLGVSL</sequence>
<name>A0A0C2X7D0_SERVB</name>